<dbReference type="InterPro" id="IPR011009">
    <property type="entry name" value="Kinase-like_dom_sf"/>
</dbReference>
<dbReference type="SMART" id="SM00220">
    <property type="entry name" value="S_TKc"/>
    <property type="match status" value="1"/>
</dbReference>
<name>A0A448YVW1_9STRA</name>
<evidence type="ECO:0000256" key="2">
    <source>
        <dbReference type="ARBA" id="ARBA00022741"/>
    </source>
</evidence>
<dbReference type="InterPro" id="IPR008271">
    <property type="entry name" value="Ser/Thr_kinase_AS"/>
</dbReference>
<gene>
    <name evidence="6" type="ORF">PSNMU_V1.4_AUG-EV-PASAV3_0006530</name>
</gene>
<dbReference type="InterPro" id="IPR045269">
    <property type="entry name" value="Atg1-like"/>
</dbReference>
<evidence type="ECO:0000313" key="7">
    <source>
        <dbReference type="Proteomes" id="UP000291116"/>
    </source>
</evidence>
<dbReference type="PANTHER" id="PTHR24348:SF22">
    <property type="entry name" value="NON-SPECIFIC SERINE_THREONINE PROTEIN KINASE"/>
    <property type="match status" value="1"/>
</dbReference>
<evidence type="ECO:0000313" key="6">
    <source>
        <dbReference type="EMBL" id="VEU33923.1"/>
    </source>
</evidence>
<dbReference type="Proteomes" id="UP000291116">
    <property type="component" value="Unassembled WGS sequence"/>
</dbReference>
<sequence>MTEAEAEYPLPEQILPEIHDAICNPQIWIVPSVPPDVDPRSSLLRRNHPSLQPVYRQVFLCRQQDAAQAYQIIQPPAFQPVELSHGGPTWGYLFMGVILPRRKDDMLYEEPMEHEAQRVAIKRLDLNVVTNELRNGSKENPFKEIWRMQTIGDHHHVCAIIEALQAENYLYIITPWCGGGSLSDNLPLSPNDRYSVEDQARILFQQILEDLHYLHKVHGICHRDIKTANFLVSESGRVLIGDLAMSFVMPKGGIVKDIGTFGTPPFMVPETLLNRPFDGAKCDFWAATVTLYTLVTGLPYLYRTPRPDDILFRYCIMAKGLSRDRHNELVKEIISEVDNPQDVSLLSTVVEHICNMSYDILELFENSLSLIPEERWGSEQACQSRWMQNRGSYDGNILR</sequence>
<keyword evidence="3" id="KW-0418">Kinase</keyword>
<dbReference type="GO" id="GO:0010506">
    <property type="term" value="P:regulation of autophagy"/>
    <property type="evidence" value="ECO:0007669"/>
    <property type="project" value="InterPro"/>
</dbReference>
<dbReference type="GO" id="GO:0016020">
    <property type="term" value="C:membrane"/>
    <property type="evidence" value="ECO:0007669"/>
    <property type="project" value="TreeGrafter"/>
</dbReference>
<accession>A0A448YVW1</accession>
<reference evidence="6 7" key="1">
    <citation type="submission" date="2019-01" db="EMBL/GenBank/DDBJ databases">
        <authorList>
            <person name="Ferrante I. M."/>
        </authorList>
    </citation>
    <scope>NUCLEOTIDE SEQUENCE [LARGE SCALE GENOMIC DNA]</scope>
    <source>
        <strain evidence="6 7">B856</strain>
    </source>
</reference>
<evidence type="ECO:0000256" key="1">
    <source>
        <dbReference type="ARBA" id="ARBA00022679"/>
    </source>
</evidence>
<dbReference type="AlphaFoldDB" id="A0A448YVW1"/>
<evidence type="ECO:0000256" key="4">
    <source>
        <dbReference type="ARBA" id="ARBA00022840"/>
    </source>
</evidence>
<dbReference type="OrthoDB" id="541276at2759"/>
<dbReference type="GO" id="GO:0000045">
    <property type="term" value="P:autophagosome assembly"/>
    <property type="evidence" value="ECO:0007669"/>
    <property type="project" value="TreeGrafter"/>
</dbReference>
<dbReference type="GO" id="GO:0004674">
    <property type="term" value="F:protein serine/threonine kinase activity"/>
    <property type="evidence" value="ECO:0007669"/>
    <property type="project" value="InterPro"/>
</dbReference>
<dbReference type="Pfam" id="PF00069">
    <property type="entry name" value="Pkinase"/>
    <property type="match status" value="1"/>
</dbReference>
<keyword evidence="7" id="KW-1185">Reference proteome</keyword>
<dbReference type="EMBL" id="CAACVS010000015">
    <property type="protein sequence ID" value="VEU33923.1"/>
    <property type="molecule type" value="Genomic_DNA"/>
</dbReference>
<dbReference type="GO" id="GO:0005829">
    <property type="term" value="C:cytosol"/>
    <property type="evidence" value="ECO:0007669"/>
    <property type="project" value="TreeGrafter"/>
</dbReference>
<dbReference type="Gene3D" id="1.10.510.10">
    <property type="entry name" value="Transferase(Phosphotransferase) domain 1"/>
    <property type="match status" value="1"/>
</dbReference>
<dbReference type="InterPro" id="IPR000719">
    <property type="entry name" value="Prot_kinase_dom"/>
</dbReference>
<keyword evidence="4" id="KW-0067">ATP-binding</keyword>
<evidence type="ECO:0000256" key="3">
    <source>
        <dbReference type="ARBA" id="ARBA00022777"/>
    </source>
</evidence>
<dbReference type="GO" id="GO:0005524">
    <property type="term" value="F:ATP binding"/>
    <property type="evidence" value="ECO:0007669"/>
    <property type="project" value="UniProtKB-KW"/>
</dbReference>
<protein>
    <recommendedName>
        <fullName evidence="5">Protein kinase domain-containing protein</fullName>
    </recommendedName>
</protein>
<organism evidence="6 7">
    <name type="scientific">Pseudo-nitzschia multistriata</name>
    <dbReference type="NCBI Taxonomy" id="183589"/>
    <lineage>
        <taxon>Eukaryota</taxon>
        <taxon>Sar</taxon>
        <taxon>Stramenopiles</taxon>
        <taxon>Ochrophyta</taxon>
        <taxon>Bacillariophyta</taxon>
        <taxon>Bacillariophyceae</taxon>
        <taxon>Bacillariophycidae</taxon>
        <taxon>Bacillariales</taxon>
        <taxon>Bacillariaceae</taxon>
        <taxon>Pseudo-nitzschia</taxon>
    </lineage>
</organism>
<dbReference type="PANTHER" id="PTHR24348">
    <property type="entry name" value="SERINE/THREONINE-PROTEIN KINASE UNC-51-RELATED"/>
    <property type="match status" value="1"/>
</dbReference>
<dbReference type="PROSITE" id="PS50011">
    <property type="entry name" value="PROTEIN_KINASE_DOM"/>
    <property type="match status" value="1"/>
</dbReference>
<dbReference type="GO" id="GO:0000407">
    <property type="term" value="C:phagophore assembly site"/>
    <property type="evidence" value="ECO:0007669"/>
    <property type="project" value="TreeGrafter"/>
</dbReference>
<proteinExistence type="predicted"/>
<dbReference type="SUPFAM" id="SSF56112">
    <property type="entry name" value="Protein kinase-like (PK-like)"/>
    <property type="match status" value="1"/>
</dbReference>
<keyword evidence="2" id="KW-0547">Nucleotide-binding</keyword>
<dbReference type="PROSITE" id="PS00108">
    <property type="entry name" value="PROTEIN_KINASE_ST"/>
    <property type="match status" value="1"/>
</dbReference>
<feature type="domain" description="Protein kinase" evidence="5">
    <location>
        <begin position="79"/>
        <end position="387"/>
    </location>
</feature>
<keyword evidence="1" id="KW-0808">Transferase</keyword>
<evidence type="ECO:0000259" key="5">
    <source>
        <dbReference type="PROSITE" id="PS50011"/>
    </source>
</evidence>
<dbReference type="GO" id="GO:0005776">
    <property type="term" value="C:autophagosome"/>
    <property type="evidence" value="ECO:0007669"/>
    <property type="project" value="TreeGrafter"/>
</dbReference>